<proteinExistence type="predicted"/>
<evidence type="ECO:0000313" key="3">
    <source>
        <dbReference type="Proteomes" id="UP000218334"/>
    </source>
</evidence>
<feature type="compositionally biased region" description="Basic and acidic residues" evidence="1">
    <location>
        <begin position="62"/>
        <end position="74"/>
    </location>
</feature>
<dbReference type="EMBL" id="KZ293433">
    <property type="protein sequence ID" value="PBK68280.1"/>
    <property type="molecule type" value="Genomic_DNA"/>
</dbReference>
<dbReference type="Proteomes" id="UP000218334">
    <property type="component" value="Unassembled WGS sequence"/>
</dbReference>
<reference evidence="3" key="1">
    <citation type="journal article" date="2017" name="Nat. Ecol. Evol.">
        <title>Genome expansion and lineage-specific genetic innovations in the forest pathogenic fungi Armillaria.</title>
        <authorList>
            <person name="Sipos G."/>
            <person name="Prasanna A.N."/>
            <person name="Walter M.C."/>
            <person name="O'Connor E."/>
            <person name="Balint B."/>
            <person name="Krizsan K."/>
            <person name="Kiss B."/>
            <person name="Hess J."/>
            <person name="Varga T."/>
            <person name="Slot J."/>
            <person name="Riley R."/>
            <person name="Boka B."/>
            <person name="Rigling D."/>
            <person name="Barry K."/>
            <person name="Lee J."/>
            <person name="Mihaltcheva S."/>
            <person name="LaButti K."/>
            <person name="Lipzen A."/>
            <person name="Waldron R."/>
            <person name="Moloney N.M."/>
            <person name="Sperisen C."/>
            <person name="Kredics L."/>
            <person name="Vagvoelgyi C."/>
            <person name="Patrignani A."/>
            <person name="Fitzpatrick D."/>
            <person name="Nagy I."/>
            <person name="Doyle S."/>
            <person name="Anderson J.B."/>
            <person name="Grigoriev I.V."/>
            <person name="Gueldener U."/>
            <person name="Muensterkoetter M."/>
            <person name="Nagy L.G."/>
        </authorList>
    </citation>
    <scope>NUCLEOTIDE SEQUENCE [LARGE SCALE GENOMIC DNA]</scope>
    <source>
        <strain evidence="3">28-4</strain>
    </source>
</reference>
<protein>
    <submittedName>
        <fullName evidence="2">Uncharacterized protein</fullName>
    </submittedName>
</protein>
<organism evidence="2 3">
    <name type="scientific">Armillaria solidipes</name>
    <dbReference type="NCBI Taxonomy" id="1076256"/>
    <lineage>
        <taxon>Eukaryota</taxon>
        <taxon>Fungi</taxon>
        <taxon>Dikarya</taxon>
        <taxon>Basidiomycota</taxon>
        <taxon>Agaricomycotina</taxon>
        <taxon>Agaricomycetes</taxon>
        <taxon>Agaricomycetidae</taxon>
        <taxon>Agaricales</taxon>
        <taxon>Marasmiineae</taxon>
        <taxon>Physalacriaceae</taxon>
        <taxon>Armillaria</taxon>
    </lineage>
</organism>
<gene>
    <name evidence="2" type="ORF">ARMSODRAFT_1085565</name>
</gene>
<feature type="region of interest" description="Disordered" evidence="1">
    <location>
        <begin position="46"/>
        <end position="98"/>
    </location>
</feature>
<sequence length="270" mass="30448">MSPFPSLLRQFRSSPLWPSLPHHYQASESFLKRLYTTSFAPTRRIDFRRAASARRTTGRRKGLGDTRQQHDGHTRRSHGSKVCTLPDPVTERTSTYPQHPSAMTSTYFCADATYRVPARWTGSDGPSLLFGGFLFIRSTSVTPCPAKESSFAARQRIVFRRARVESMVGPVFGLFREPFGFAEGSSLFGLRMTLTGRTTIRRSPPAREGMCALGLQRILFPAPSPPSVLVFVRGRRWGWCDMAARAERLVIKVRSQAVDAFVHPRRTRRG</sequence>
<dbReference type="AlphaFoldDB" id="A0A2H3BF31"/>
<evidence type="ECO:0000313" key="2">
    <source>
        <dbReference type="EMBL" id="PBK68280.1"/>
    </source>
</evidence>
<evidence type="ECO:0000256" key="1">
    <source>
        <dbReference type="SAM" id="MobiDB-lite"/>
    </source>
</evidence>
<accession>A0A2H3BF31</accession>
<keyword evidence="3" id="KW-1185">Reference proteome</keyword>
<name>A0A2H3BF31_9AGAR</name>